<dbReference type="EMBL" id="HAED01018433">
    <property type="protein sequence ID" value="SBR04878.1"/>
    <property type="molecule type" value="Transcribed_RNA"/>
</dbReference>
<feature type="region of interest" description="Disordered" evidence="1">
    <location>
        <begin position="1"/>
        <end position="24"/>
    </location>
</feature>
<feature type="compositionally biased region" description="Polar residues" evidence="1">
    <location>
        <begin position="1"/>
        <end position="10"/>
    </location>
</feature>
<evidence type="ECO:0000256" key="1">
    <source>
        <dbReference type="SAM" id="MobiDB-lite"/>
    </source>
</evidence>
<protein>
    <submittedName>
        <fullName evidence="2">Protein tyrosine phosphatase, non-receptor type 18</fullName>
    </submittedName>
</protein>
<sequence length="50" mass="5642">QRLSPSTGTDPQRDRRRVSPRGVELTRSHPLLPVVIPPSPYVTTLPWKPV</sequence>
<reference evidence="2" key="1">
    <citation type="submission" date="2016-05" db="EMBL/GenBank/DDBJ databases">
        <authorList>
            <person name="Lavstsen T."/>
            <person name="Jespersen J.S."/>
        </authorList>
    </citation>
    <scope>NUCLEOTIDE SEQUENCE</scope>
    <source>
        <tissue evidence="2">Brain</tissue>
    </source>
</reference>
<reference evidence="2" key="2">
    <citation type="submission" date="2016-06" db="EMBL/GenBank/DDBJ databases">
        <title>The genome of a short-lived fish provides insights into sex chromosome evolution and the genetic control of aging.</title>
        <authorList>
            <person name="Reichwald K."/>
            <person name="Felder M."/>
            <person name="Petzold A."/>
            <person name="Koch P."/>
            <person name="Groth M."/>
            <person name="Platzer M."/>
        </authorList>
    </citation>
    <scope>NUCLEOTIDE SEQUENCE</scope>
    <source>
        <tissue evidence="2">Brain</tissue>
    </source>
</reference>
<keyword evidence="2" id="KW-0675">Receptor</keyword>
<feature type="non-terminal residue" evidence="2">
    <location>
        <position position="1"/>
    </location>
</feature>
<proteinExistence type="predicted"/>
<accession>A0A1A8J856</accession>
<gene>
    <name evidence="2" type="primary">PTPN18</name>
</gene>
<name>A0A1A8J856_NOTKU</name>
<dbReference type="AlphaFoldDB" id="A0A1A8J856"/>
<evidence type="ECO:0000313" key="2">
    <source>
        <dbReference type="EMBL" id="SBR04878.1"/>
    </source>
</evidence>
<organism evidence="2">
    <name type="scientific">Nothobranchius kuhntae</name>
    <name type="common">Beira killifish</name>
    <dbReference type="NCBI Taxonomy" id="321403"/>
    <lineage>
        <taxon>Eukaryota</taxon>
        <taxon>Metazoa</taxon>
        <taxon>Chordata</taxon>
        <taxon>Craniata</taxon>
        <taxon>Vertebrata</taxon>
        <taxon>Euteleostomi</taxon>
        <taxon>Actinopterygii</taxon>
        <taxon>Neopterygii</taxon>
        <taxon>Teleostei</taxon>
        <taxon>Neoteleostei</taxon>
        <taxon>Acanthomorphata</taxon>
        <taxon>Ovalentaria</taxon>
        <taxon>Atherinomorphae</taxon>
        <taxon>Cyprinodontiformes</taxon>
        <taxon>Nothobranchiidae</taxon>
        <taxon>Nothobranchius</taxon>
    </lineage>
</organism>